<dbReference type="AlphaFoldDB" id="A0A087TYD4"/>
<keyword evidence="2" id="KW-1185">Reference proteome</keyword>
<organism evidence="1 2">
    <name type="scientific">Stegodyphus mimosarum</name>
    <name type="common">African social velvet spider</name>
    <dbReference type="NCBI Taxonomy" id="407821"/>
    <lineage>
        <taxon>Eukaryota</taxon>
        <taxon>Metazoa</taxon>
        <taxon>Ecdysozoa</taxon>
        <taxon>Arthropoda</taxon>
        <taxon>Chelicerata</taxon>
        <taxon>Arachnida</taxon>
        <taxon>Araneae</taxon>
        <taxon>Araneomorphae</taxon>
        <taxon>Entelegynae</taxon>
        <taxon>Eresoidea</taxon>
        <taxon>Eresidae</taxon>
        <taxon>Stegodyphus</taxon>
    </lineage>
</organism>
<reference evidence="1 2" key="1">
    <citation type="submission" date="2013-11" db="EMBL/GenBank/DDBJ databases">
        <title>Genome sequencing of Stegodyphus mimosarum.</title>
        <authorList>
            <person name="Bechsgaard J."/>
        </authorList>
    </citation>
    <scope>NUCLEOTIDE SEQUENCE [LARGE SCALE GENOMIC DNA]</scope>
</reference>
<name>A0A087TYD4_STEMI</name>
<protein>
    <submittedName>
        <fullName evidence="1">Uncharacterized protein</fullName>
    </submittedName>
</protein>
<feature type="non-terminal residue" evidence="1">
    <location>
        <position position="1"/>
    </location>
</feature>
<sequence>GVSTQISVGKKETSDSKQTVTVCFHRMMMRRRQCKLLYYLCFLQLQCLMLL</sequence>
<gene>
    <name evidence="1" type="ORF">X975_02736</name>
</gene>
<evidence type="ECO:0000313" key="1">
    <source>
        <dbReference type="EMBL" id="KFM70123.1"/>
    </source>
</evidence>
<evidence type="ECO:0000313" key="2">
    <source>
        <dbReference type="Proteomes" id="UP000054359"/>
    </source>
</evidence>
<accession>A0A087TYD4</accession>
<dbReference type="EMBL" id="KK117308">
    <property type="protein sequence ID" value="KFM70123.1"/>
    <property type="molecule type" value="Genomic_DNA"/>
</dbReference>
<feature type="non-terminal residue" evidence="1">
    <location>
        <position position="51"/>
    </location>
</feature>
<proteinExistence type="predicted"/>
<dbReference type="Proteomes" id="UP000054359">
    <property type="component" value="Unassembled WGS sequence"/>
</dbReference>